<organism evidence="2 3">
    <name type="scientific">Mycena citricolor</name>
    <dbReference type="NCBI Taxonomy" id="2018698"/>
    <lineage>
        <taxon>Eukaryota</taxon>
        <taxon>Fungi</taxon>
        <taxon>Dikarya</taxon>
        <taxon>Basidiomycota</taxon>
        <taxon>Agaricomycotina</taxon>
        <taxon>Agaricomycetes</taxon>
        <taxon>Agaricomycetidae</taxon>
        <taxon>Agaricales</taxon>
        <taxon>Marasmiineae</taxon>
        <taxon>Mycenaceae</taxon>
        <taxon>Mycena</taxon>
    </lineage>
</organism>
<dbReference type="Proteomes" id="UP001295794">
    <property type="component" value="Unassembled WGS sequence"/>
</dbReference>
<sequence length="161" mass="18108">VVMFILCVVVLSRKRDRGDPVPRFLLFTICLQFALCSAHIGVAFGAGIHAFLAPIQNSVTLTVTKWDSPLGIYTALQQQFYGWNVRLSFEFIRRLFDHFPEPGRGPRSYMAPLRSIRQQLANHYPSSASGLCGRRMHAVRRTGHVHQSSENHCAAEGNKGR</sequence>
<protein>
    <submittedName>
        <fullName evidence="2">Uncharacterized protein</fullName>
    </submittedName>
</protein>
<proteinExistence type="predicted"/>
<evidence type="ECO:0000313" key="3">
    <source>
        <dbReference type="Proteomes" id="UP001295794"/>
    </source>
</evidence>
<gene>
    <name evidence="2" type="ORF">MYCIT1_LOCUS20821</name>
</gene>
<keyword evidence="3" id="KW-1185">Reference proteome</keyword>
<feature type="non-terminal residue" evidence="2">
    <location>
        <position position="1"/>
    </location>
</feature>
<name>A0AAD2HFG8_9AGAR</name>
<evidence type="ECO:0000256" key="1">
    <source>
        <dbReference type="SAM" id="Phobius"/>
    </source>
</evidence>
<keyword evidence="1" id="KW-1133">Transmembrane helix</keyword>
<reference evidence="2" key="1">
    <citation type="submission" date="2023-11" db="EMBL/GenBank/DDBJ databases">
        <authorList>
            <person name="De Vega J J."/>
            <person name="De Vega J J."/>
        </authorList>
    </citation>
    <scope>NUCLEOTIDE SEQUENCE</scope>
</reference>
<keyword evidence="1" id="KW-0812">Transmembrane</keyword>
<dbReference type="AlphaFoldDB" id="A0AAD2HFG8"/>
<dbReference type="EMBL" id="CAVNYO010000399">
    <property type="protein sequence ID" value="CAK5273963.1"/>
    <property type="molecule type" value="Genomic_DNA"/>
</dbReference>
<evidence type="ECO:0000313" key="2">
    <source>
        <dbReference type="EMBL" id="CAK5273963.1"/>
    </source>
</evidence>
<keyword evidence="1" id="KW-0472">Membrane</keyword>
<feature type="transmembrane region" description="Helical" evidence="1">
    <location>
        <begin position="24"/>
        <end position="52"/>
    </location>
</feature>
<comment type="caution">
    <text evidence="2">The sequence shown here is derived from an EMBL/GenBank/DDBJ whole genome shotgun (WGS) entry which is preliminary data.</text>
</comment>
<accession>A0AAD2HFG8</accession>